<dbReference type="EMBL" id="JBHSEI010000001">
    <property type="protein sequence ID" value="MFC4637379.1"/>
    <property type="molecule type" value="Genomic_DNA"/>
</dbReference>
<evidence type="ECO:0000313" key="2">
    <source>
        <dbReference type="Proteomes" id="UP001595952"/>
    </source>
</evidence>
<gene>
    <name evidence="1" type="ORF">ACFO0D_03385</name>
</gene>
<proteinExistence type="predicted"/>
<comment type="caution">
    <text evidence="1">The sequence shown here is derived from an EMBL/GenBank/DDBJ whole genome shotgun (WGS) entry which is preliminary data.</text>
</comment>
<dbReference type="Proteomes" id="UP001595952">
    <property type="component" value="Unassembled WGS sequence"/>
</dbReference>
<sequence>MTEALTGAVLLDNHLFRDAVYRLVGADGVRVIPPEVQALGAQVWLLGLQAARLAAPDVHQIFTAYHSRLDPEAAATGRIREVAGARGARCHGLAVM</sequence>
<keyword evidence="2" id="KW-1185">Reference proteome</keyword>
<accession>A0ABV9I4W8</accession>
<dbReference type="RefSeq" id="WP_380060402.1">
    <property type="nucleotide sequence ID" value="NZ_JBHSEI010000001.1"/>
</dbReference>
<reference evidence="2" key="1">
    <citation type="journal article" date="2019" name="Int. J. Syst. Evol. Microbiol.">
        <title>The Global Catalogue of Microorganisms (GCM) 10K type strain sequencing project: providing services to taxonomists for standard genome sequencing and annotation.</title>
        <authorList>
            <consortium name="The Broad Institute Genomics Platform"/>
            <consortium name="The Broad Institute Genome Sequencing Center for Infectious Disease"/>
            <person name="Wu L."/>
            <person name="Ma J."/>
        </authorList>
    </citation>
    <scope>NUCLEOTIDE SEQUENCE [LARGE SCALE GENOMIC DNA]</scope>
    <source>
        <strain evidence="2">CCUG 55995</strain>
    </source>
</reference>
<name>A0ABV9I4W8_9DEIO</name>
<protein>
    <submittedName>
        <fullName evidence="1">Uncharacterized protein</fullName>
    </submittedName>
</protein>
<organism evidence="1 2">
    <name type="scientific">Deinococcus hohokamensis</name>
    <dbReference type="NCBI Taxonomy" id="309883"/>
    <lineage>
        <taxon>Bacteria</taxon>
        <taxon>Thermotogati</taxon>
        <taxon>Deinococcota</taxon>
        <taxon>Deinococci</taxon>
        <taxon>Deinococcales</taxon>
        <taxon>Deinococcaceae</taxon>
        <taxon>Deinococcus</taxon>
    </lineage>
</organism>
<evidence type="ECO:0000313" key="1">
    <source>
        <dbReference type="EMBL" id="MFC4637379.1"/>
    </source>
</evidence>